<dbReference type="AlphaFoldDB" id="F4PKQ3"/>
<evidence type="ECO:0000313" key="3">
    <source>
        <dbReference type="Proteomes" id="UP000007797"/>
    </source>
</evidence>
<dbReference type="RefSeq" id="XP_004362028.1">
    <property type="nucleotide sequence ID" value="XM_004361971.1"/>
</dbReference>
<dbReference type="STRING" id="1054147.F4PKQ3"/>
<sequence length="952" mass="108399">MYPSSSSSSFFFTIPPLLDSKVSDVLNRFMNHQLAWTRIKDILMRSRNEKTHYFALSILERVIKRQWLSLTADERHPVLMLLLSMVGLDLQTNASTIPLFVQPGGGVVTGSTLIRKKANSLIAQIIVNECPNWARFVDSLIAITTQQAQLLRTFKQQQPQEMSRTPSIFQKNSTIETLLQIYKDMASYYKDNNAMTKETTASALTVFNTIFLQCRDVFEIVGASSPTLSNDIIGTLTSMFELVDPSLLVQSFPLLTQPTVFGQCRMASVLALIEFVNVFSSALPTNPTFSISVPEIFTNIVKTLSEIPLPKTFKEVNTFYVKHGVLLSNISSLLIQLVKSFTPILNQQQQQKQIPAISQSLLLAHTYITLLSWSNDPLIFTPTLEFWKFNFSREENPCFINSDPFYQDLVQPICRVIYKILKLKDLDLIENRDSICRGILYKEDVDDSESEEWIPLSNLISTTILELSQSYPTLVYNNLTKKFITNSEKAFSSNKFSSISWCLSKCLNFVEFEKTRQLMDNLYQYKVEAEYKELVYLAILFMIRNATNYLQSPNTQVLPFLNLLISWINQSPANGTGSNLLEMSIQTLLVICKRKGQNLYTEHNEFYEIINQTIYSNNLKLSIYQKNILFESIGVLLKSYPNQLPTSTWSSIIDPLNQLLVSKSFENLNLEGIGEWSNHIVNILSFNNALAKSTGPIYLQQLYTILPHLLELYKWSIIQKSDNISYQSHQLAVKKAIINLVESNCNFNLQSDNSASQTFVEKCLIPLFSVMVQDQSLTTPSSVSQLLPRILQFMTVVFEKTGPLLPIHISQYLTKTFLLPSLADAIIQSTLSKGQGLINRIWTLFSIILTNSINSISNEIIISYIKLLESCLMNSSPTIHKNALESLSTYLHIVEKSSDTVKSILFDKNLLFDLMIKLLDTLIGSTQDFQNSQEQYAKVIFELFMVSRNYLM</sequence>
<dbReference type="Pfam" id="PF03810">
    <property type="entry name" value="IBN_N"/>
    <property type="match status" value="1"/>
</dbReference>
<dbReference type="InterPro" id="IPR001494">
    <property type="entry name" value="Importin-beta_N"/>
</dbReference>
<feature type="domain" description="Importin N-terminal" evidence="1">
    <location>
        <begin position="25"/>
        <end position="76"/>
    </location>
</feature>
<protein>
    <recommendedName>
        <fullName evidence="1">Importin N-terminal domain-containing protein</fullName>
    </recommendedName>
</protein>
<dbReference type="Proteomes" id="UP000007797">
    <property type="component" value="Unassembled WGS sequence"/>
</dbReference>
<dbReference type="InterPro" id="IPR016024">
    <property type="entry name" value="ARM-type_fold"/>
</dbReference>
<dbReference type="GO" id="GO:0031267">
    <property type="term" value="F:small GTPase binding"/>
    <property type="evidence" value="ECO:0007669"/>
    <property type="project" value="InterPro"/>
</dbReference>
<gene>
    <name evidence="2" type="ORF">DFA_06324</name>
</gene>
<name>F4PKQ3_CACFS</name>
<reference evidence="3" key="1">
    <citation type="journal article" date="2011" name="Genome Res.">
        <title>Phylogeny-wide analysis of social amoeba genomes highlights ancient origins for complex intercellular communication.</title>
        <authorList>
            <person name="Heidel A.J."/>
            <person name="Lawal H.M."/>
            <person name="Felder M."/>
            <person name="Schilde C."/>
            <person name="Helps N.R."/>
            <person name="Tunggal B."/>
            <person name="Rivero F."/>
            <person name="John U."/>
            <person name="Schleicher M."/>
            <person name="Eichinger L."/>
            <person name="Platzer M."/>
            <person name="Noegel A.A."/>
            <person name="Schaap P."/>
            <person name="Gloeckner G."/>
        </authorList>
    </citation>
    <scope>NUCLEOTIDE SEQUENCE [LARGE SCALE GENOMIC DNA]</scope>
    <source>
        <strain evidence="3">SH3</strain>
    </source>
</reference>
<dbReference type="OrthoDB" id="27218at2759"/>
<proteinExistence type="predicted"/>
<dbReference type="OMA" id="FWCLGYL"/>
<evidence type="ECO:0000313" key="2">
    <source>
        <dbReference type="EMBL" id="EGG24177.1"/>
    </source>
</evidence>
<evidence type="ECO:0000259" key="1">
    <source>
        <dbReference type="Pfam" id="PF03810"/>
    </source>
</evidence>
<dbReference type="GO" id="GO:0006886">
    <property type="term" value="P:intracellular protein transport"/>
    <property type="evidence" value="ECO:0007669"/>
    <property type="project" value="InterPro"/>
</dbReference>
<accession>F4PKQ3</accession>
<keyword evidence="3" id="KW-1185">Reference proteome</keyword>
<dbReference type="GeneID" id="14876107"/>
<dbReference type="EMBL" id="GL883007">
    <property type="protein sequence ID" value="EGG24177.1"/>
    <property type="molecule type" value="Genomic_DNA"/>
</dbReference>
<dbReference type="InterPro" id="IPR011989">
    <property type="entry name" value="ARM-like"/>
</dbReference>
<organism evidence="2 3">
    <name type="scientific">Cavenderia fasciculata</name>
    <name type="common">Slime mold</name>
    <name type="synonym">Dictyostelium fasciculatum</name>
    <dbReference type="NCBI Taxonomy" id="261658"/>
    <lineage>
        <taxon>Eukaryota</taxon>
        <taxon>Amoebozoa</taxon>
        <taxon>Evosea</taxon>
        <taxon>Eumycetozoa</taxon>
        <taxon>Dictyostelia</taxon>
        <taxon>Acytosteliales</taxon>
        <taxon>Cavenderiaceae</taxon>
        <taxon>Cavenderia</taxon>
    </lineage>
</organism>
<dbReference type="KEGG" id="dfa:DFA_06324"/>
<dbReference type="Gene3D" id="1.25.10.10">
    <property type="entry name" value="Leucine-rich Repeat Variant"/>
    <property type="match status" value="1"/>
</dbReference>
<dbReference type="SUPFAM" id="SSF48371">
    <property type="entry name" value="ARM repeat"/>
    <property type="match status" value="1"/>
</dbReference>